<dbReference type="SUPFAM" id="SSF103515">
    <property type="entry name" value="Autotransporter"/>
    <property type="match status" value="1"/>
</dbReference>
<dbReference type="Proteomes" id="UP000018458">
    <property type="component" value="Unassembled WGS sequence"/>
</dbReference>
<dbReference type="HOGENOM" id="CLU_009848_0_0_6"/>
<organism evidence="2 3">
    <name type="scientific">Succinatimonas hippei (strain DSM 22608 / JCM 16073 / KCTC 15190 / YIT 12066)</name>
    <dbReference type="NCBI Taxonomy" id="762983"/>
    <lineage>
        <taxon>Bacteria</taxon>
        <taxon>Pseudomonadati</taxon>
        <taxon>Pseudomonadota</taxon>
        <taxon>Gammaproteobacteria</taxon>
        <taxon>Aeromonadales</taxon>
        <taxon>Succinivibrionaceae</taxon>
        <taxon>Succinatimonas</taxon>
    </lineage>
</organism>
<dbReference type="Gene3D" id="2.40.128.130">
    <property type="entry name" value="Autotransporter beta-domain"/>
    <property type="match status" value="1"/>
</dbReference>
<evidence type="ECO:0000313" key="3">
    <source>
        <dbReference type="Proteomes" id="UP000018458"/>
    </source>
</evidence>
<dbReference type="EMBL" id="AEVO01000140">
    <property type="protein sequence ID" value="EFY06257.1"/>
    <property type="molecule type" value="Genomic_DNA"/>
</dbReference>
<feature type="domain" description="Autotransporter" evidence="1">
    <location>
        <begin position="580"/>
        <end position="861"/>
    </location>
</feature>
<dbReference type="Pfam" id="PF03797">
    <property type="entry name" value="Autotransporter"/>
    <property type="match status" value="1"/>
</dbReference>
<dbReference type="SMART" id="SM00869">
    <property type="entry name" value="Autotransporter"/>
    <property type="match status" value="1"/>
</dbReference>
<protein>
    <submittedName>
        <fullName evidence="2">Outer membrane autotransporter barrel domain protein</fullName>
    </submittedName>
</protein>
<gene>
    <name evidence="2" type="ORF">HMPREF9444_01987</name>
</gene>
<sequence length="861" mass="92726">MYFKGRHVSEVLAGSGLEGIAINGAEWDGSEWYYELSHFELERSMMSHQNYRNYTFFMEAELAAMQDLGYTIDRKNFYGRSIYANGQTIVNTQGFYARNSEGSAYLEGKVNTATLGTGLHVYGKNNNITQAADLLAGGTGGVGMRVDGSNNVLTIADGVQVRADGLNGTGVLFAYGSNHKLNVGGLITALGKNGKALCFDFGGNLLGNETEYRGSYIWTCEYENKDMFSVIDENTGKLKYTEYDDNGFEITNYGALMSEVNISGTIAGSAAAVYISDNALVQELNVLPGASIVGDIVSKWDPNNDNITDRAKNNEEIDLTTALNFGAAAGGTSYADRKFAMTLYGSIDGFDSFDMSLTDGELTVLGHTETASLYNNGELTLLGKNEDGYVLETQKLTLSDNSLLRLPAYAFVDAYSAELAGSLAMLIPQDYYSNGDEKQISVTLKYDNSSGDFNITNLEALSPTLSIRDITAKSHSGTGETKYFMSGTVYRNADAYAQYADSLASASVGYALVHLADSADSPYADLLSALDFSSLSGCSIRKALHSVSAESYSAAAQASLRQLNAENRMMFYRQWAEPIDKINGTRIYGDLLYGSYDSDGASWDSDGFSAVVGADAKLSSEWTAGINLTLSSLNTDIGGDNDADADATSVLLGMRALYRPELAGFYLQGNLRAGIQNGKMDRTVSVNGYHAKMDSDWLSFIGTAQAAVGYDLLSAGDGYNFRTGPFAGVNYSLIRIPDIDESGSAAIDVDGTTYDSLPLELGWRFKLQQELKSGSTFELFADASFFYDVMNNEDHTEAAFKYACAPSFDSELEHDGRSGAYLNLGAQLKLANGFSAGLSCGAETGSDLTGLNMSADFAYLF</sequence>
<dbReference type="InterPro" id="IPR005546">
    <property type="entry name" value="Autotransporte_beta"/>
</dbReference>
<proteinExistence type="predicted"/>
<dbReference type="AlphaFoldDB" id="E8LMJ5"/>
<keyword evidence="3" id="KW-1185">Reference proteome</keyword>
<accession>E8LMJ5</accession>
<dbReference type="eggNOG" id="COG4625">
    <property type="taxonomic scope" value="Bacteria"/>
</dbReference>
<comment type="caution">
    <text evidence="2">The sequence shown here is derived from an EMBL/GenBank/DDBJ whole genome shotgun (WGS) entry which is preliminary data.</text>
</comment>
<evidence type="ECO:0000259" key="1">
    <source>
        <dbReference type="PROSITE" id="PS51208"/>
    </source>
</evidence>
<name>E8LMJ5_SUCHY</name>
<dbReference type="InterPro" id="IPR036709">
    <property type="entry name" value="Autotransporte_beta_dom_sf"/>
</dbReference>
<evidence type="ECO:0000313" key="2">
    <source>
        <dbReference type="EMBL" id="EFY06257.1"/>
    </source>
</evidence>
<reference evidence="2 3" key="1">
    <citation type="submission" date="2011-01" db="EMBL/GenBank/DDBJ databases">
        <authorList>
            <person name="Weinstock G."/>
            <person name="Sodergren E."/>
            <person name="Clifton S."/>
            <person name="Fulton L."/>
            <person name="Fulton B."/>
            <person name="Courtney L."/>
            <person name="Fronick C."/>
            <person name="Harrison M."/>
            <person name="Strong C."/>
            <person name="Farmer C."/>
            <person name="Delahaunty K."/>
            <person name="Markovic C."/>
            <person name="Hall O."/>
            <person name="Minx P."/>
            <person name="Tomlinson C."/>
            <person name="Mitreva M."/>
            <person name="Hou S."/>
            <person name="Chen J."/>
            <person name="Wollam A."/>
            <person name="Pepin K.H."/>
            <person name="Johnson M."/>
            <person name="Bhonagiri V."/>
            <person name="Zhang X."/>
            <person name="Suruliraj S."/>
            <person name="Warren W."/>
            <person name="Chinwalla A."/>
            <person name="Mardis E.R."/>
            <person name="Wilson R.K."/>
        </authorList>
    </citation>
    <scope>NUCLEOTIDE SEQUENCE [LARGE SCALE GENOMIC DNA]</scope>
    <source>
        <strain evidence="3">DSM 22608 / JCM 16073 / KCTC 15190 / YIT 12066</strain>
    </source>
</reference>
<dbReference type="PROSITE" id="PS51208">
    <property type="entry name" value="AUTOTRANSPORTER"/>
    <property type="match status" value="1"/>
</dbReference>